<dbReference type="Gene3D" id="1.25.40.20">
    <property type="entry name" value="Ankyrin repeat-containing domain"/>
    <property type="match status" value="2"/>
</dbReference>
<dbReference type="AlphaFoldDB" id="A0A3N1D746"/>
<dbReference type="SMART" id="SM00248">
    <property type="entry name" value="ANK"/>
    <property type="match status" value="5"/>
</dbReference>
<evidence type="ECO:0000256" key="1">
    <source>
        <dbReference type="ARBA" id="ARBA00022737"/>
    </source>
</evidence>
<dbReference type="Gene3D" id="1.25.10.10">
    <property type="entry name" value="Leucine-rich Repeat Variant"/>
    <property type="match status" value="1"/>
</dbReference>
<comment type="caution">
    <text evidence="4">The sequence shown here is derived from an EMBL/GenBank/DDBJ whole genome shotgun (WGS) entry which is preliminary data.</text>
</comment>
<dbReference type="InterPro" id="IPR016024">
    <property type="entry name" value="ARM-type_fold"/>
</dbReference>
<evidence type="ECO:0000256" key="2">
    <source>
        <dbReference type="ARBA" id="ARBA00023043"/>
    </source>
</evidence>
<dbReference type="InterPro" id="IPR036770">
    <property type="entry name" value="Ankyrin_rpt-contain_sf"/>
</dbReference>
<name>A0A3N1D746_9ACTN</name>
<keyword evidence="5" id="KW-1185">Reference proteome</keyword>
<proteinExistence type="predicted"/>
<organism evidence="4 5">
    <name type="scientific">Actinocorallia herbida</name>
    <dbReference type="NCBI Taxonomy" id="58109"/>
    <lineage>
        <taxon>Bacteria</taxon>
        <taxon>Bacillati</taxon>
        <taxon>Actinomycetota</taxon>
        <taxon>Actinomycetes</taxon>
        <taxon>Streptosporangiales</taxon>
        <taxon>Thermomonosporaceae</taxon>
        <taxon>Actinocorallia</taxon>
    </lineage>
</organism>
<dbReference type="Pfam" id="PF13646">
    <property type="entry name" value="HEAT_2"/>
    <property type="match status" value="2"/>
</dbReference>
<dbReference type="EMBL" id="RJKE01000001">
    <property type="protein sequence ID" value="ROO89306.1"/>
    <property type="molecule type" value="Genomic_DNA"/>
</dbReference>
<dbReference type="Proteomes" id="UP000272400">
    <property type="component" value="Unassembled WGS sequence"/>
</dbReference>
<reference evidence="4 5" key="1">
    <citation type="submission" date="2018-11" db="EMBL/GenBank/DDBJ databases">
        <title>Sequencing the genomes of 1000 actinobacteria strains.</title>
        <authorList>
            <person name="Klenk H.-P."/>
        </authorList>
    </citation>
    <scope>NUCLEOTIDE SEQUENCE [LARGE SCALE GENOMIC DNA]</scope>
    <source>
        <strain evidence="4 5">DSM 44254</strain>
    </source>
</reference>
<sequence>MSGDESLVEAARAGKLDRLSELLAEGAPPDRPDAEGTTALYAAAVAGHTEVVGALLAGGADPNLASLGDSDGLPLCGAACWGHDETVAALLAGGADPNRTESFDWTPLKWAASGGHTGAVSLLLRHGADPNLGTRTPPLHLAAGRGAVDIVRLLLKAGADPGALDAEGKTALDAALHWTGIDLEAELRRRQTEMFTEPGYEVVVTRTEQDDETELISVSAGRPGEFDGAESAMQTGHGAIATILEQRLGVRTPMDELVRRAMEFRYLRPTAAESRRHATERPGWSETVRVLRERRDAETLDQAIELAHDSDPLYRTLGVDVLAGPEHRAKALPLLRRMAREETDPVLLRAVVLALSDHGDVVALPELLGHARHDDHRVRDAVGYALTRVLPPEDPMETEELVRLTEDDHEYVRDWATMSLGLLEIDNPEIREALARRLDDPSPVVLAEAARGLAERGDQRAAAGIRRLLADPALDNYTLDVALESAARLGDPALHADVLRCRPLAESHGLEAVWREAFLATSE</sequence>
<dbReference type="Pfam" id="PF12796">
    <property type="entry name" value="Ank_2"/>
    <property type="match status" value="1"/>
</dbReference>
<dbReference type="SUPFAM" id="SSF48403">
    <property type="entry name" value="Ankyrin repeat"/>
    <property type="match status" value="1"/>
</dbReference>
<dbReference type="PROSITE" id="PS50088">
    <property type="entry name" value="ANK_REPEAT"/>
    <property type="match status" value="3"/>
</dbReference>
<dbReference type="SUPFAM" id="SSF48371">
    <property type="entry name" value="ARM repeat"/>
    <property type="match status" value="1"/>
</dbReference>
<dbReference type="RefSeq" id="WP_123668426.1">
    <property type="nucleotide sequence ID" value="NZ_RJKE01000001.1"/>
</dbReference>
<dbReference type="PROSITE" id="PS50297">
    <property type="entry name" value="ANK_REP_REGION"/>
    <property type="match status" value="3"/>
</dbReference>
<evidence type="ECO:0000313" key="4">
    <source>
        <dbReference type="EMBL" id="ROO89306.1"/>
    </source>
</evidence>
<accession>A0A3N1D746</accession>
<dbReference type="Pfam" id="PF13637">
    <property type="entry name" value="Ank_4"/>
    <property type="match status" value="1"/>
</dbReference>
<dbReference type="PRINTS" id="PR01415">
    <property type="entry name" value="ANKYRIN"/>
</dbReference>
<evidence type="ECO:0000313" key="5">
    <source>
        <dbReference type="Proteomes" id="UP000272400"/>
    </source>
</evidence>
<feature type="repeat" description="ANK" evidence="3">
    <location>
        <begin position="35"/>
        <end position="67"/>
    </location>
</feature>
<dbReference type="InterPro" id="IPR011989">
    <property type="entry name" value="ARM-like"/>
</dbReference>
<dbReference type="PANTHER" id="PTHR24171">
    <property type="entry name" value="ANKYRIN REPEAT DOMAIN-CONTAINING PROTEIN 39-RELATED"/>
    <property type="match status" value="1"/>
</dbReference>
<dbReference type="OrthoDB" id="278248at2"/>
<feature type="repeat" description="ANK" evidence="3">
    <location>
        <begin position="103"/>
        <end position="135"/>
    </location>
</feature>
<feature type="repeat" description="ANK" evidence="3">
    <location>
        <begin position="134"/>
        <end position="166"/>
    </location>
</feature>
<protein>
    <submittedName>
        <fullName evidence="4">Ankyrin repeat protein</fullName>
    </submittedName>
</protein>
<evidence type="ECO:0000256" key="3">
    <source>
        <dbReference type="PROSITE-ProRule" id="PRU00023"/>
    </source>
</evidence>
<dbReference type="InterPro" id="IPR002110">
    <property type="entry name" value="Ankyrin_rpt"/>
</dbReference>
<keyword evidence="2 3" id="KW-0040">ANK repeat</keyword>
<keyword evidence="1" id="KW-0677">Repeat</keyword>
<gene>
    <name evidence="4" type="ORF">EDD29_6995</name>
</gene>